<dbReference type="SUPFAM" id="SSF53850">
    <property type="entry name" value="Periplasmic binding protein-like II"/>
    <property type="match status" value="1"/>
</dbReference>
<feature type="domain" description="HTH lysR-type" evidence="5">
    <location>
        <begin position="1"/>
        <end position="50"/>
    </location>
</feature>
<dbReference type="InterPro" id="IPR005119">
    <property type="entry name" value="LysR_subst-bd"/>
</dbReference>
<dbReference type="PROSITE" id="PS50931">
    <property type="entry name" value="HTH_LYSR"/>
    <property type="match status" value="1"/>
</dbReference>
<dbReference type="Pfam" id="PF03466">
    <property type="entry name" value="LysR_substrate"/>
    <property type="match status" value="1"/>
</dbReference>
<proteinExistence type="inferred from homology"/>
<protein>
    <submittedName>
        <fullName evidence="6">LysR family transcriptional regulator</fullName>
    </submittedName>
</protein>
<keyword evidence="3" id="KW-0238">DNA-binding</keyword>
<dbReference type="CDD" id="cd08420">
    <property type="entry name" value="PBP2_CysL_like"/>
    <property type="match status" value="1"/>
</dbReference>
<comment type="similarity">
    <text evidence="1">Belongs to the LysR transcriptional regulatory family.</text>
</comment>
<keyword evidence="4" id="KW-0804">Transcription</keyword>
<organism evidence="6 7">
    <name type="scientific">Clostridium yunnanense</name>
    <dbReference type="NCBI Taxonomy" id="2800325"/>
    <lineage>
        <taxon>Bacteria</taxon>
        <taxon>Bacillati</taxon>
        <taxon>Bacillota</taxon>
        <taxon>Clostridia</taxon>
        <taxon>Eubacteriales</taxon>
        <taxon>Clostridiaceae</taxon>
        <taxon>Clostridium</taxon>
    </lineage>
</organism>
<name>A0ABS1ES99_9CLOT</name>
<evidence type="ECO:0000256" key="4">
    <source>
        <dbReference type="ARBA" id="ARBA00023163"/>
    </source>
</evidence>
<reference evidence="7" key="1">
    <citation type="submission" date="2021-01" db="EMBL/GenBank/DDBJ databases">
        <title>Genome public.</title>
        <authorList>
            <person name="Liu C."/>
            <person name="Sun Q."/>
        </authorList>
    </citation>
    <scope>NUCLEOTIDE SEQUENCE [LARGE SCALE GENOMIC DNA]</scope>
    <source>
        <strain evidence="7">YIM B02505</strain>
    </source>
</reference>
<dbReference type="Gene3D" id="1.10.10.10">
    <property type="entry name" value="Winged helix-like DNA-binding domain superfamily/Winged helix DNA-binding domain"/>
    <property type="match status" value="1"/>
</dbReference>
<evidence type="ECO:0000313" key="6">
    <source>
        <dbReference type="EMBL" id="MBK1812259.1"/>
    </source>
</evidence>
<keyword evidence="7" id="KW-1185">Reference proteome</keyword>
<dbReference type="Gene3D" id="3.40.190.290">
    <property type="match status" value="1"/>
</dbReference>
<evidence type="ECO:0000256" key="2">
    <source>
        <dbReference type="ARBA" id="ARBA00023015"/>
    </source>
</evidence>
<evidence type="ECO:0000313" key="7">
    <source>
        <dbReference type="Proteomes" id="UP000596739"/>
    </source>
</evidence>
<dbReference type="PRINTS" id="PR00039">
    <property type="entry name" value="HTHLYSR"/>
</dbReference>
<accession>A0ABS1ES99</accession>
<dbReference type="PANTHER" id="PTHR30126">
    <property type="entry name" value="HTH-TYPE TRANSCRIPTIONAL REGULATOR"/>
    <property type="match status" value="1"/>
</dbReference>
<gene>
    <name evidence="6" type="ORF">JHL18_16675</name>
</gene>
<dbReference type="InterPro" id="IPR036388">
    <property type="entry name" value="WH-like_DNA-bd_sf"/>
</dbReference>
<keyword evidence="2" id="KW-0805">Transcription regulation</keyword>
<dbReference type="Proteomes" id="UP000596739">
    <property type="component" value="Unassembled WGS sequence"/>
</dbReference>
<dbReference type="InterPro" id="IPR000847">
    <property type="entry name" value="LysR_HTH_N"/>
</dbReference>
<dbReference type="EMBL" id="JAENHN010000046">
    <property type="protein sequence ID" value="MBK1812259.1"/>
    <property type="molecule type" value="Genomic_DNA"/>
</dbReference>
<dbReference type="PANTHER" id="PTHR30126:SF39">
    <property type="entry name" value="HTH-TYPE TRANSCRIPTIONAL REGULATOR CYSL"/>
    <property type="match status" value="1"/>
</dbReference>
<comment type="caution">
    <text evidence="6">The sequence shown here is derived from an EMBL/GenBank/DDBJ whole genome shotgun (WGS) entry which is preliminary data.</text>
</comment>
<dbReference type="InterPro" id="IPR036390">
    <property type="entry name" value="WH_DNA-bd_sf"/>
</dbReference>
<evidence type="ECO:0000256" key="1">
    <source>
        <dbReference type="ARBA" id="ARBA00009437"/>
    </source>
</evidence>
<evidence type="ECO:0000259" key="5">
    <source>
        <dbReference type="PROSITE" id="PS50931"/>
    </source>
</evidence>
<dbReference type="SUPFAM" id="SSF46785">
    <property type="entry name" value="Winged helix' DNA-binding domain"/>
    <property type="match status" value="1"/>
</dbReference>
<evidence type="ECO:0000256" key="3">
    <source>
        <dbReference type="ARBA" id="ARBA00023125"/>
    </source>
</evidence>
<dbReference type="Pfam" id="PF00126">
    <property type="entry name" value="HTH_1"/>
    <property type="match status" value="1"/>
</dbReference>
<sequence>MIDELRTFIAVVEHKNFTKAAEAINISQPSVSLHIKHLEEYFNTKLLQRSIKQKSIYITEEGNLLYERSKQLIKLLEDTKEDLLDYKNVVKGTLRIGASFTIGEYLLPAFLGQFTKAYPSLELEVTIENTHDICEKVKDFQVDIALVEGTVPSSNFEITPFYKDTMVVAVPYNHHLVDRDFSVEELGNQTWISREIGSGTREYLNLFLSKNDIHAKNVIVFGSNYAVKEAVRNNLGITLISSLVTEGAVGNKEISILKTSDEYTRSFSYILQKGIVPSKGTLLFIDMLKSYIENK</sequence>
<dbReference type="RefSeq" id="WP_200271291.1">
    <property type="nucleotide sequence ID" value="NZ_JAENHN010000046.1"/>
</dbReference>